<feature type="domain" description="TB" evidence="16">
    <location>
        <begin position="790"/>
        <end position="846"/>
    </location>
</feature>
<feature type="domain" description="EGF-like" evidence="13">
    <location>
        <begin position="2303"/>
        <end position="2345"/>
    </location>
</feature>
<evidence type="ECO:0000256" key="5">
    <source>
        <dbReference type="ARBA" id="ARBA00022729"/>
    </source>
</evidence>
<evidence type="ECO:0000256" key="11">
    <source>
        <dbReference type="PROSITE-ProRule" id="PRU00196"/>
    </source>
</evidence>
<feature type="domain" description="EGF-like" evidence="13">
    <location>
        <begin position="2135"/>
        <end position="2177"/>
    </location>
</feature>
<feature type="compositionally biased region" description="Low complexity" evidence="12">
    <location>
        <begin position="4332"/>
        <end position="4347"/>
    </location>
</feature>
<dbReference type="PROSITE" id="PS51364">
    <property type="entry name" value="TB"/>
    <property type="match status" value="9"/>
</dbReference>
<feature type="domain" description="EGF-like" evidence="13">
    <location>
        <begin position="1733"/>
        <end position="1770"/>
    </location>
</feature>
<feature type="domain" description="EGF-like" evidence="13">
    <location>
        <begin position="255"/>
        <end position="287"/>
    </location>
</feature>
<dbReference type="SUPFAM" id="SSF57196">
    <property type="entry name" value="EGF/Laminin"/>
    <property type="match status" value="10"/>
</dbReference>
<evidence type="ECO:0000256" key="3">
    <source>
        <dbReference type="ARBA" id="ARBA00022530"/>
    </source>
</evidence>
<dbReference type="FunFam" id="2.10.25.10:FF:000014">
    <property type="entry name" value="Latent-transforming growth factor beta-binding protein 3"/>
    <property type="match status" value="2"/>
</dbReference>
<dbReference type="PROSITE" id="PS01186">
    <property type="entry name" value="EGF_2"/>
    <property type="match status" value="27"/>
</dbReference>
<feature type="disulfide bond" evidence="10">
    <location>
        <begin position="259"/>
        <end position="269"/>
    </location>
</feature>
<feature type="compositionally biased region" description="Pro residues" evidence="12">
    <location>
        <begin position="4177"/>
        <end position="4196"/>
    </location>
</feature>
<evidence type="ECO:0000256" key="12">
    <source>
        <dbReference type="SAM" id="MobiDB-lite"/>
    </source>
</evidence>
<feature type="compositionally biased region" description="Basic residues" evidence="12">
    <location>
        <begin position="3130"/>
        <end position="3144"/>
    </location>
</feature>
<dbReference type="FunFam" id="2.10.25.10:FF:000125">
    <property type="entry name" value="Neurogenic locus notch protein-like"/>
    <property type="match status" value="1"/>
</dbReference>
<feature type="domain" description="EGF-like" evidence="13">
    <location>
        <begin position="1692"/>
        <end position="1732"/>
    </location>
</feature>
<feature type="domain" description="EGF-like" evidence="13">
    <location>
        <begin position="942"/>
        <end position="980"/>
    </location>
</feature>
<feature type="domain" description="EGF-like" evidence="13">
    <location>
        <begin position="1978"/>
        <end position="2019"/>
    </location>
</feature>
<dbReference type="Pfam" id="PF01585">
    <property type="entry name" value="G-patch"/>
    <property type="match status" value="1"/>
</dbReference>
<feature type="domain" description="G-patch" evidence="14">
    <location>
        <begin position="4795"/>
        <end position="4842"/>
    </location>
</feature>
<feature type="domain" description="EGF-like" evidence="13">
    <location>
        <begin position="1651"/>
        <end position="1691"/>
    </location>
</feature>
<dbReference type="FunFam" id="2.10.25.10:FF:000002">
    <property type="entry name" value="Latent-transforming growth factor beta-binding protein 3"/>
    <property type="match status" value="1"/>
</dbReference>
<dbReference type="Gene3D" id="2.10.25.10">
    <property type="entry name" value="Laminin"/>
    <property type="match status" value="45"/>
</dbReference>
<dbReference type="Pfam" id="PF00683">
    <property type="entry name" value="TB"/>
    <property type="match status" value="9"/>
</dbReference>
<feature type="domain" description="EGF-like" evidence="13">
    <location>
        <begin position="2497"/>
        <end position="2537"/>
    </location>
</feature>
<dbReference type="InterPro" id="IPR024731">
    <property type="entry name" value="NELL2-like_EGF"/>
</dbReference>
<dbReference type="FunFam" id="2.10.25.10:FF:000023">
    <property type="entry name" value="Fibrillin 2"/>
    <property type="match status" value="1"/>
</dbReference>
<keyword evidence="3" id="KW-0272">Extracellular matrix</keyword>
<dbReference type="FunFam" id="2.10.25.10:FF:000005">
    <property type="entry name" value="Fibrillin 2"/>
    <property type="match status" value="2"/>
</dbReference>
<dbReference type="SUPFAM" id="SSF57184">
    <property type="entry name" value="Growth factor receptor domain"/>
    <property type="match status" value="13"/>
</dbReference>
<feature type="domain" description="EGF-like" evidence="13">
    <location>
        <begin position="2813"/>
        <end position="2851"/>
    </location>
</feature>
<feature type="domain" description="EGF-like" evidence="13">
    <location>
        <begin position="900"/>
        <end position="941"/>
    </location>
</feature>
<dbReference type="EMBL" id="OC000199">
    <property type="protein sequence ID" value="CAD7256503.1"/>
    <property type="molecule type" value="Genomic_DNA"/>
</dbReference>
<dbReference type="PROSITE" id="PS01187">
    <property type="entry name" value="EGF_CA"/>
    <property type="match status" value="16"/>
</dbReference>
<feature type="domain" description="EGF-like" evidence="13">
    <location>
        <begin position="1566"/>
        <end position="1607"/>
    </location>
</feature>
<feature type="domain" description="EGF-like" evidence="13">
    <location>
        <begin position="2935"/>
        <end position="2970"/>
    </location>
</feature>
<dbReference type="Pfam" id="PF12661">
    <property type="entry name" value="hEGF"/>
    <property type="match status" value="1"/>
</dbReference>
<feature type="compositionally biased region" description="Pro residues" evidence="12">
    <location>
        <begin position="4217"/>
        <end position="4231"/>
    </location>
</feature>
<dbReference type="FunFam" id="2.10.25.10:FF:000010">
    <property type="entry name" value="Pro-epidermal growth factor"/>
    <property type="match status" value="2"/>
</dbReference>
<feature type="domain" description="TB" evidence="16">
    <location>
        <begin position="999"/>
        <end position="1038"/>
    </location>
</feature>
<feature type="domain" description="TB" evidence="16">
    <location>
        <begin position="2666"/>
        <end position="2719"/>
    </location>
</feature>
<dbReference type="PROSITE" id="PS50287">
    <property type="entry name" value="SRCR_2"/>
    <property type="match status" value="1"/>
</dbReference>
<feature type="disulfide bond" evidence="10">
    <location>
        <begin position="750"/>
        <end position="760"/>
    </location>
</feature>
<dbReference type="SUPFAM" id="SSF57581">
    <property type="entry name" value="TB module/8-cys domain"/>
    <property type="match status" value="9"/>
</dbReference>
<dbReference type="FunFam" id="2.10.25.10:FF:000096">
    <property type="entry name" value="Putative fibrillin 2"/>
    <property type="match status" value="2"/>
</dbReference>
<evidence type="ECO:0000256" key="9">
    <source>
        <dbReference type="ARBA" id="ARBA00023180"/>
    </source>
</evidence>
<reference evidence="17" key="1">
    <citation type="submission" date="2020-11" db="EMBL/GenBank/DDBJ databases">
        <authorList>
            <person name="Tran Van P."/>
        </authorList>
    </citation>
    <scope>NUCLEOTIDE SEQUENCE</scope>
</reference>
<dbReference type="Pfam" id="PF12947">
    <property type="entry name" value="EGF_3"/>
    <property type="match status" value="2"/>
</dbReference>
<feature type="compositionally biased region" description="Pro residues" evidence="12">
    <location>
        <begin position="4348"/>
        <end position="4374"/>
    </location>
</feature>
<feature type="domain" description="TB" evidence="16">
    <location>
        <begin position="441"/>
        <end position="495"/>
    </location>
</feature>
<dbReference type="FunFam" id="2.10.25.10:FF:000017">
    <property type="entry name" value="latent-transforming growth factor beta-binding protein 4 isoform X1"/>
    <property type="match status" value="1"/>
</dbReference>
<feature type="domain" description="EGF-like" evidence="13">
    <location>
        <begin position="746"/>
        <end position="785"/>
    </location>
</feature>
<comment type="caution">
    <text evidence="11">Lacks conserved residue(s) required for the propagation of feature annotation.</text>
</comment>
<dbReference type="PANTHER" id="PTHR47333">
    <property type="entry name" value="VON WILLEBRAND FACTOR C AND EGF DOMAIN-CONTAINING PROTEIN"/>
    <property type="match status" value="1"/>
</dbReference>
<feature type="domain" description="EGF-like" evidence="13">
    <location>
        <begin position="2852"/>
        <end position="2894"/>
    </location>
</feature>
<feature type="domain" description="EGF-like" evidence="13">
    <location>
        <begin position="2620"/>
        <end position="2661"/>
    </location>
</feature>
<feature type="domain" description="EGF-like" evidence="13">
    <location>
        <begin position="663"/>
        <end position="704"/>
    </location>
</feature>
<feature type="region of interest" description="Disordered" evidence="12">
    <location>
        <begin position="4035"/>
        <end position="4431"/>
    </location>
</feature>
<dbReference type="InterPro" id="IPR052080">
    <property type="entry name" value="vWF_C/EGF_Fibrillin"/>
</dbReference>
<feature type="domain" description="EGF-like" evidence="13">
    <location>
        <begin position="354"/>
        <end position="395"/>
    </location>
</feature>
<dbReference type="PANTHER" id="PTHR47333:SF5">
    <property type="entry name" value="FIBRILLIN-3"/>
    <property type="match status" value="1"/>
</dbReference>
<keyword evidence="8 10" id="KW-1015">Disulfide bond</keyword>
<dbReference type="FunFam" id="2.10.25.10:FF:000019">
    <property type="entry name" value="latent-transforming growth factor beta-binding protein 1 isoform X2"/>
    <property type="match status" value="1"/>
</dbReference>
<feature type="domain" description="EGF-like" evidence="13">
    <location>
        <begin position="2538"/>
        <end position="2578"/>
    </location>
</feature>
<feature type="compositionally biased region" description="Low complexity" evidence="12">
    <location>
        <begin position="4106"/>
        <end position="4127"/>
    </location>
</feature>
<proteinExistence type="predicted"/>
<dbReference type="PROSITE" id="PS00022">
    <property type="entry name" value="EGF_1"/>
    <property type="match status" value="1"/>
</dbReference>
<dbReference type="FunFam" id="2.10.25.10:FF:000071">
    <property type="entry name" value="Fibrillin 2"/>
    <property type="match status" value="1"/>
</dbReference>
<feature type="domain" description="EGF-like" evidence="13">
    <location>
        <begin position="2178"/>
        <end position="2215"/>
    </location>
</feature>
<dbReference type="GO" id="GO:0005509">
    <property type="term" value="F:calcium ion binding"/>
    <property type="evidence" value="ECO:0007669"/>
    <property type="project" value="InterPro"/>
</dbReference>
<gene>
    <name evidence="17" type="ORF">TSIB3V08_LOCUS783</name>
</gene>
<feature type="domain" description="EGF-like" evidence="13">
    <location>
        <begin position="2730"/>
        <end position="2771"/>
    </location>
</feature>
<evidence type="ECO:0000259" key="15">
    <source>
        <dbReference type="PROSITE" id="PS50287"/>
    </source>
</evidence>
<feature type="region of interest" description="Disordered" evidence="12">
    <location>
        <begin position="4544"/>
        <end position="4616"/>
    </location>
</feature>
<dbReference type="InterPro" id="IPR000742">
    <property type="entry name" value="EGF"/>
</dbReference>
<feature type="domain" description="EGF-like" evidence="13">
    <location>
        <begin position="539"/>
        <end position="579"/>
    </location>
</feature>
<feature type="domain" description="EGF-like" evidence="13">
    <location>
        <begin position="2093"/>
        <end position="2130"/>
    </location>
</feature>
<dbReference type="InterPro" id="IPR026823">
    <property type="entry name" value="cEGF"/>
</dbReference>
<dbReference type="InterPro" id="IPR036773">
    <property type="entry name" value="TB_dom_sf"/>
</dbReference>
<dbReference type="FunFam" id="2.10.25.10:FF:000804">
    <property type="entry name" value="Fibrillin-1"/>
    <property type="match status" value="1"/>
</dbReference>
<evidence type="ECO:0000259" key="16">
    <source>
        <dbReference type="PROSITE" id="PS51364"/>
    </source>
</evidence>
<dbReference type="Pfam" id="PF12662">
    <property type="entry name" value="cEGF"/>
    <property type="match status" value="3"/>
</dbReference>
<evidence type="ECO:0000259" key="14">
    <source>
        <dbReference type="PROSITE" id="PS50174"/>
    </source>
</evidence>
<feature type="compositionally biased region" description="Pro residues" evidence="12">
    <location>
        <begin position="4257"/>
        <end position="4293"/>
    </location>
</feature>
<dbReference type="InterPro" id="IPR000467">
    <property type="entry name" value="G_patch_dom"/>
</dbReference>
<dbReference type="Pfam" id="PF07645">
    <property type="entry name" value="EGF_CA"/>
    <property type="match status" value="35"/>
</dbReference>
<feature type="compositionally biased region" description="Polar residues" evidence="12">
    <location>
        <begin position="3823"/>
        <end position="3839"/>
    </location>
</feature>
<feature type="domain" description="EGF-like" evidence="13">
    <location>
        <begin position="1936"/>
        <end position="1973"/>
    </location>
</feature>
<feature type="domain" description="EGF-like" evidence="13">
    <location>
        <begin position="1441"/>
        <end position="1482"/>
    </location>
</feature>
<dbReference type="GO" id="GO:0048731">
    <property type="term" value="P:system development"/>
    <property type="evidence" value="ECO:0007669"/>
    <property type="project" value="UniProtKB-ARBA"/>
</dbReference>
<feature type="domain" description="EGF-like" evidence="13">
    <location>
        <begin position="503"/>
        <end position="537"/>
    </location>
</feature>
<feature type="disulfide bond" evidence="10">
    <location>
        <begin position="277"/>
        <end position="286"/>
    </location>
</feature>
<feature type="domain" description="EGF-like" evidence="13">
    <location>
        <begin position="1483"/>
        <end position="1524"/>
    </location>
</feature>
<evidence type="ECO:0000313" key="17">
    <source>
        <dbReference type="EMBL" id="CAD7256503.1"/>
    </source>
</evidence>
<feature type="domain" description="SRCR" evidence="15">
    <location>
        <begin position="2670"/>
        <end position="2797"/>
    </location>
</feature>
<evidence type="ECO:0000259" key="13">
    <source>
        <dbReference type="PROSITE" id="PS50026"/>
    </source>
</evidence>
<dbReference type="InterPro" id="IPR018097">
    <property type="entry name" value="EGF_Ca-bd_CS"/>
</dbReference>
<feature type="compositionally biased region" description="Basic and acidic residues" evidence="12">
    <location>
        <begin position="3882"/>
        <end position="3891"/>
    </location>
</feature>
<dbReference type="InterPro" id="IPR017878">
    <property type="entry name" value="TB_dom"/>
</dbReference>
<dbReference type="InterPro" id="IPR009030">
    <property type="entry name" value="Growth_fac_rcpt_cys_sf"/>
</dbReference>
<dbReference type="InterPro" id="IPR000152">
    <property type="entry name" value="EGF-type_Asp/Asn_hydroxyl_site"/>
</dbReference>
<sequence>MGPLPSGLEVEGRRATEFIAEITHRIESKPLGLLIIVSSPSITNNRSSRLSAHHASKTFEPQYGGQFSRSSSYVLKSLKTCVERACREKFHTANRTQNHTYIGVAPVTRQPLTHITLAVMLRLLLHRPLQTAKTSRRIGSCFVVNHGVARVQVSGGYTRCDPTYVGPGTGPRIVAQDGVSSPPLGYASYSAICSRPCSTGRCIKPNICLCEGGGVASSCTGNAESGTCQPPCLNRGTCTDGRCVCRTGFQGEFCGEPICRETCLNGGRCIGPDRCACIYGYTGRKCEADYRTGPCYTKVKNEFCQGQLEGVVCTKQLCCATVGRAWGHPCEQCPTRLDCDEGFIKNIHSGQCVDIDECEAIPGLCQGGKCVNSVGSFSCECPEGQARNIETNECRDKDECLEEGVCQDGRCVNTDGAFYCVCNNGFIPTQDRKSCIDARQGNCYTSLSRGRQCRNKLEIKLSKKDCCCGMNMGKGWGENCDICPTPGEDTYIRLCTGPGELTLINECALRANICGNGHCVDTPDGYRCECHPGYRKGANIDECLELDYCTGGTCTNSPGSFECICPPGFDVSSDGKFCLVVCLVLVVTVAAFLIDTILSSRHSHMFISALVSRDKGNILLTDHNECSETGMCANGLCINMDGSFKCQCNNGYILSPTGHACIDIDECYENPRICLNGRCENIPGSYHCLCRPGFQPSLDGTFCVDLDECEETGMCDNGKCVNIDGSFKCVCDSGYKLGSDRKTCIDIDECTSNPCQHGRCINSLGSFRCECLPGFTLGQDGRSCLDSRKDLCYSQYRDGQCLNPTSMPVTKSSCCCCTVILGQPMGWGTPCQACPMQGSEEFQALCPHGPGMTYNGDDINECAQNPSICQNGACENMMGAHRCICDLGHQVDETGKFCVDVNECEMDDLVCSGGQCRNTPGSFQCICPTGTQLSPISQVCEDINECQELGEEACVNGDCINTLGSYECECEAGFILDNTGRICIDVVCFAVLVPDNRKGSCWTRLVGGRCENNLPRLTLKSECCCSVGLAWGSPCEICNQHLCDCPKVFKRNVSCKFSLDYVVHSQSSHYQKFSLDNSDKVDGKTCTDVNECDLNPGICKGGGTCVNTDGSFTCNCPPGLTLDTTEKEVAVAPRVSFPRRSPDCLKCNNSPLPNLTVGTLHSPFYLTPIGTISLRLALSHALPFRKLLRFPEVIVRGSQLKLISMGLDLFRVRVVDLLKLVHMLSDVPLNVVRPLPPGAKSGMDSSCSIRHRGVPLRVGHGNTARSPSSCLEGPQSSMGQQGTICLDVRQESCYTEYRHGTCANLLEGIFSRSVCCCSSVGKAWGGDNTRCEPCPRTGTQAHTELCPKGSGFIERKDINECTEFPGMCSNGRCKNTIGSFSCRCNQGYTLDENGIKCIDIDECNIMHGVCGDGDCRNTPGSFLCDCKEGFESTLMMQVCMDIDECEQIPGLCRGGVCLNTPGSFRCECPPGHELAPNKKACKDIDECSRTSGICSNGVCENMMGTYQCICDDGYQQTGQKSHCEDVDECTSDNGGCDDICMNTPGSYSCTCSTGYMLLLDGRSCTDVDECKENPRICNGGKCTNTPGSYSCICTVGLLEGPGGTSCIDVNECEIKEDVCVNGECENTLGSFSCRCEEGYSAKPDFGPGCSDDDECELGIYNCDLNAECINTLGSYECQCLKGFTGNGVTCRDVNECLVNNGGCDQNAQCINTEGSFKCVCDAGFRGDGYQCQDIDECSSNPTLCENGHCLNYPGSFRCECEMGFMHPDERNDQTCIDINECQMFSNLCVFGRCDNIFGMFRCECDEGYSLDGSGGNCTDLNECDSPQACLYGTCINTQGKFLCQCPPNYELVEAGNACVDRRTSRCFLDVEERSGHRRCLQEMGEPITRATCCCSVGRGWGPRCEKCPPEGSEEFKALCPGGPGYRPNSVTVVLEDINECDEHENLCRNGHCTNTFGSYMCLCNAGFRLDLSNTLCVDINECQEDLDICGVGTCINKEGTFHCICPSGYMLLPNGKECVDMRKDKCFTEYSDGGCTQPMSQGNTRMVCCCSMGAAWGDPCEECPHPGTREYETLCGSKQQGIFINPMTNRTEEIDECNLMPTMCNHGSCINTPGSFECQCNRGFIYDTNVHQCIDDNECIRVPSPCAGNAQCVNLPGGFECQCPTGYKLGISMRDCVDIDECSERPNVCSNGECNNFQGSFQCVCRTGYILASSRDSCIDIDECQRHPNTCNNGTCINSVGSYKCNCFPGFKLSPNNDCIDIDECRIMPFLCRNGRCRNVIGSFNCECAEGYVLAADGQHCRDIDECLEVPGTCPLPGKCQNLMGSYVCSCPPGYELGPDGNSCEDIDECIENVGICEDGECVNTDGGVMCECPEGYILSQNGMKCIDIREEFCYDVFRRGQCSHPRMEPITVKKCCCSMGAAWGKYCEQCPLSNSEEFARLCPQGPGRGDTGEDLNECSFMPNACDGGDCINTDGSFRCECPAGFILDSTGKKCIDDNECLSINNICGNGTCTNVEGGFECSCSDGFAPGPMQVCEDVNECLEMGNQCAFRCHNVPGSFRCICPYGYALAPDGRHCQDVDECVTPANNCKFMCKNLIGTFVCICPEGFQQVGLTDDCRDVNECALNPGICHNGNCVNHHGGYRCDCYEGFEPSHDSKQCIDRREGFCFRQLVGGRCTSHTDGLMSVTRADCCCTMGAAWGPHCELCPSQTSDDYQDLCLEAGYSVDGHDIDECNTISDLCRNGRCINTLGSYRCICNKGYKPDGSGTRCIDLNECEQTPSPCKFACQNTDGSYVCSCPTGFVLNPDGVSCRDLDECTTGRHVCQHECINTQGSYKCACTKGYNQIGDQCTDIDECVEQTGTCPSPGNCINTLGSFKCICPRGFKLDSTGTFCTDSDECTDDSKCQYGCQNLVGGFRCACPEGFIQHFYYNECVDDNECAQSPCGTSSCINTYGSFRCGCPEGYQYDSAMLVCVQISSGCSGSPCAFGCSALGGNGFSCGCPSGYQRIGQGHCLSTINPLANGFGATGGGEDIGNVPTYPIDTPDHYQVPEDKLISTEGCFTCKINGRHKRSTRENRSNTGSLASQWQKVIGPMSTGSKSNNSWLENIMSTKRHSFLAKSLGTPAELSHQVHKSSTSKKRKARHHHEDQQIILRVSLNQTKHRMRIIKLQPAIKNDFEYIISLGNTHGQFEMVKKHGVWALHFRRRLKHTGIFDLEIDSRPIGHNNTISNDSWEKPLSLRGHLLSIDTKSIRESGKPSQCTRPGFEPRDLLVISSLVYLENDALDHGAIEVVPSRPHPSPFGLDGRDIVVGRSLVVRGLAATDARSAGTHEAPATCRDLKVLRETYETDHLTVQLSSQDIDDFDLDAHEKRLCDFDNIYYYILSILDRVSATKCPDSSTQRPTPSSAPRVTLPAIPLPHFSGVTHPLTILLSTELVEAQDVSGSYQIIRVPLDSESKASFITDQCLSRLGLSRRKASLALHGLSHTSLSVAKGVSTCFNRPIGLSSPSLSIDVFVLPRIIDHLSCTPLSFPTWSHVSNLKVADPTCYTPGPIIMLIGAETCSHIITGRKLEGESGIPCALETVFGWVLTGRVQQPSMSPYTSSLDMSSFFISSSLCTPTLTYVVEQFWKLEELPSTPVISPKEAFCEDIFVILHTRDAMGRYSSDPFSLKTTRNERFAQMSKQEELIEQKKREIQTKLQQKKKETDEALKKIQGTSSGSSKPKSTAQQHRNNKRLYWANSSNDQRWKREKSHHEVSTVPASKHTMNIFSNDGSFLNQFKKISGGKETKVKKKDQKDPIPTVNSNNDKNDIKSTSDDKIPSPPVKSNKNNESDTDWGTWSESDEKIPEQSNNTIKGNDEKEDKISTKIEDRQNSSELGTTHWFHSEPSEEHQNSLSWPGSEPLESEIKSESELEPEPEPEPRPSSPYSPSRGSTPEATKENTKPTSTALPPATMTSVQRFEPRGGIVPLLSITTQPHFIPYSAPPSMHHQPIPHPSSMGPHHRPPHPSSMGPQPFIHNSIPRHRLPPNSMIPHSFPPNPMGPHPMHPNSMAPQPTPNNSMRPHMMPPNSMRPHLMPPNSMGHPSMPPNTMGPHQMQPNPMGSHPMLPNSMGPHSMPPNSMSPHTMPPNSVGPRQMPPNSLDPLSMRPHSIAPNSINLHSMMPNSMGPHQMPPNSMGPRPMPPNSMGPRPMPLNPMGPRPMQSNSMGPRPMQPNSMGPHPMPPNSMGPRPMPPNSLGACPMPPNSMGPHSMPPNSIGPLPMPPNSMGPHPMPPNSMGPHPMPPNTMGPHPMPPNSMGPRQFSPNPMMPHSLPPRSMVHSSNSIPPRQIPPPSPMSSMGPQPLCSVMPPSLSIPPPAPMVPHNIPTPPPNLRQPPPLLMHQRSGPPPPESTSPHQQLGSGSSAPPLENIGAAAGEVPVRPSPAPPQDESRKHLARTVAQCGDDIEDIIKLRNPDDPTIWYAPDVLDKSALHKQQQSRNSLIMARSKFGSTTVKAKVSLTFGRIENSRNEVMGSDKHDSRKFLHDKNSPAYREYRGLVEQFRQDISNYTPSTEITIKQEPHKDKGPEPQEESLKEPTVDQIKREAEEDDNSRQSEGKPSGEDSDEGTIRRRKKRRSRWAPEDTKVDVIAAGIGAPGIVTILPPGDVPLPVNESGIPLLSKVTRTDPALVQYAVKAFGTNMLSEEDWKKAEDHFKINLLYQDMMRKKQELEQLQRAGKFKYEYDSDEETEGGTWEHRLRHAEMEATELWADELTKKAEGKHHIGDFLPPDELERFMEKYTALKDGRTPDLSDYKEFKLKEDNIGFQMLQKLGWTEGQGLGSDGSGIVDPVNKASTRPDNQGLGLDRPDDVLKGDDEYDAYRKRMMLAYRFRPNPLVKAAQAPFFLTTSALSSVSQTAITFAQYTLAAISIAAKPDPPAAAVIRTGSPCLTWPLLSDYDIAYSILFFVNIGAYL</sequence>
<protein>
    <submittedName>
        <fullName evidence="17">Uncharacterized protein</fullName>
    </submittedName>
</protein>
<feature type="domain" description="EGF-like" evidence="13">
    <location>
        <begin position="1777"/>
        <end position="1814"/>
    </location>
</feature>
<dbReference type="Gene3D" id="3.90.290.10">
    <property type="entry name" value="TGF-beta binding (TB) domain"/>
    <property type="match status" value="9"/>
</dbReference>
<evidence type="ECO:0000256" key="4">
    <source>
        <dbReference type="ARBA" id="ARBA00022536"/>
    </source>
</evidence>
<dbReference type="InterPro" id="IPR001881">
    <property type="entry name" value="EGF-like_Ca-bd_dom"/>
</dbReference>
<dbReference type="FunFam" id="2.10.25.10:FF:000003">
    <property type="entry name" value="fibrillin-1 isoform X1"/>
    <property type="match status" value="17"/>
</dbReference>
<feature type="compositionally biased region" description="Low complexity" evidence="12">
    <location>
        <begin position="3714"/>
        <end position="3725"/>
    </location>
</feature>
<feature type="domain" description="EGF-like" evidence="13">
    <location>
        <begin position="2220"/>
        <end position="2260"/>
    </location>
</feature>
<evidence type="ECO:0000256" key="6">
    <source>
        <dbReference type="ARBA" id="ARBA00022737"/>
    </source>
</evidence>
<keyword evidence="7" id="KW-0106">Calcium</keyword>
<dbReference type="GO" id="GO:0071944">
    <property type="term" value="C:cell periphery"/>
    <property type="evidence" value="ECO:0007669"/>
    <property type="project" value="UniProtKB-ARBA"/>
</dbReference>
<dbReference type="GO" id="GO:0003676">
    <property type="term" value="F:nucleic acid binding"/>
    <property type="evidence" value="ECO:0007669"/>
    <property type="project" value="InterPro"/>
</dbReference>
<feature type="domain" description="TB" evidence="16">
    <location>
        <begin position="1291"/>
        <end position="1346"/>
    </location>
</feature>
<dbReference type="SMART" id="SM00181">
    <property type="entry name" value="EGF"/>
    <property type="match status" value="48"/>
</dbReference>
<dbReference type="SMART" id="SM00179">
    <property type="entry name" value="EGF_CA"/>
    <property type="match status" value="44"/>
</dbReference>
<feature type="compositionally biased region" description="Pro residues" evidence="12">
    <location>
        <begin position="4035"/>
        <end position="4044"/>
    </location>
</feature>
<feature type="region of interest" description="Disordered" evidence="12">
    <location>
        <begin position="3979"/>
        <end position="4009"/>
    </location>
</feature>
<keyword evidence="6" id="KW-0677">Repeat</keyword>
<feature type="domain" description="EGF-like" evidence="13">
    <location>
        <begin position="2455"/>
        <end position="2496"/>
    </location>
</feature>
<dbReference type="Pfam" id="PF14670">
    <property type="entry name" value="FXa_inhibition"/>
    <property type="match status" value="1"/>
</dbReference>
<keyword evidence="2" id="KW-0964">Secreted</keyword>
<dbReference type="PROSITE" id="PS50026">
    <property type="entry name" value="EGF_3"/>
    <property type="match status" value="38"/>
</dbReference>
<feature type="domain" description="TB" evidence="16">
    <location>
        <begin position="2392"/>
        <end position="2443"/>
    </location>
</feature>
<evidence type="ECO:0000256" key="10">
    <source>
        <dbReference type="PROSITE-ProRule" id="PRU00076"/>
    </source>
</evidence>
<feature type="compositionally biased region" description="Polar residues" evidence="12">
    <location>
        <begin position="3942"/>
        <end position="3954"/>
    </location>
</feature>
<evidence type="ECO:0000256" key="1">
    <source>
        <dbReference type="ARBA" id="ARBA00004498"/>
    </source>
</evidence>
<dbReference type="SMART" id="SM00443">
    <property type="entry name" value="G_patch"/>
    <property type="match status" value="1"/>
</dbReference>
<feature type="compositionally biased region" description="Basic and acidic residues" evidence="12">
    <location>
        <begin position="3806"/>
        <end position="3818"/>
    </location>
</feature>
<evidence type="ECO:0000256" key="8">
    <source>
        <dbReference type="ARBA" id="ARBA00023157"/>
    </source>
</evidence>
<feature type="domain" description="EGF-like" evidence="13">
    <location>
        <begin position="2261"/>
        <end position="2302"/>
    </location>
</feature>
<feature type="compositionally biased region" description="Basic and acidic residues" evidence="12">
    <location>
        <begin position="4552"/>
        <end position="4596"/>
    </location>
</feature>
<feature type="domain" description="EGF-like" evidence="13">
    <location>
        <begin position="1819"/>
        <end position="1855"/>
    </location>
</feature>
<keyword evidence="5" id="KW-0732">Signal</keyword>
<organism evidence="17">
    <name type="scientific">Timema shepardi</name>
    <name type="common">Walking stick</name>
    <dbReference type="NCBI Taxonomy" id="629360"/>
    <lineage>
        <taxon>Eukaryota</taxon>
        <taxon>Metazoa</taxon>
        <taxon>Ecdysozoa</taxon>
        <taxon>Arthropoda</taxon>
        <taxon>Hexapoda</taxon>
        <taxon>Insecta</taxon>
        <taxon>Pterygota</taxon>
        <taxon>Neoptera</taxon>
        <taxon>Polyneoptera</taxon>
        <taxon>Phasmatodea</taxon>
        <taxon>Timematodea</taxon>
        <taxon>Timematoidea</taxon>
        <taxon>Timematidae</taxon>
        <taxon>Timema</taxon>
    </lineage>
</organism>
<dbReference type="InterPro" id="IPR013032">
    <property type="entry name" value="EGF-like_CS"/>
</dbReference>
<feature type="domain" description="EGF-like" evidence="13">
    <location>
        <begin position="705"/>
        <end position="745"/>
    </location>
</feature>
<keyword evidence="4 10" id="KW-0245">EGF-like domain</keyword>
<dbReference type="FunFam" id="2.10.25.10:FF:000097">
    <property type="entry name" value="Fibrillin 2"/>
    <property type="match status" value="1"/>
</dbReference>
<dbReference type="PROSITE" id="PS50174">
    <property type="entry name" value="G_PATCH"/>
    <property type="match status" value="1"/>
</dbReference>
<dbReference type="PROSITE" id="PS00010">
    <property type="entry name" value="ASX_HYDROXYL"/>
    <property type="match status" value="39"/>
</dbReference>
<keyword evidence="9" id="KW-0325">Glycoprotein</keyword>
<dbReference type="GO" id="GO:0016020">
    <property type="term" value="C:membrane"/>
    <property type="evidence" value="ECO:0007669"/>
    <property type="project" value="InterPro"/>
</dbReference>
<accession>A0A7R9ALE2</accession>
<comment type="subcellular location">
    <subcellularLocation>
        <location evidence="1">Secreted</location>
        <location evidence="1">Extracellular space</location>
        <location evidence="1">Extracellular matrix</location>
    </subcellularLocation>
</comment>
<feature type="disulfide bond" evidence="10">
    <location>
        <begin position="2939"/>
        <end position="2949"/>
    </location>
</feature>
<feature type="compositionally biased region" description="Low complexity" evidence="12">
    <location>
        <begin position="3924"/>
        <end position="3934"/>
    </location>
</feature>
<feature type="domain" description="TB" evidence="16">
    <location>
        <begin position="293"/>
        <end position="336"/>
    </location>
</feature>
<feature type="region of interest" description="Disordered" evidence="12">
    <location>
        <begin position="3696"/>
        <end position="3758"/>
    </location>
</feature>
<feature type="domain" description="TB" evidence="16">
    <location>
        <begin position="2024"/>
        <end position="2075"/>
    </location>
</feature>
<evidence type="ECO:0000256" key="2">
    <source>
        <dbReference type="ARBA" id="ARBA00022525"/>
    </source>
</evidence>
<feature type="compositionally biased region" description="Basic and acidic residues" evidence="12">
    <location>
        <begin position="3855"/>
        <end position="3872"/>
    </location>
</feature>
<dbReference type="InterPro" id="IPR001190">
    <property type="entry name" value="SRCR"/>
</dbReference>
<feature type="domain" description="TB" evidence="16">
    <location>
        <begin position="1864"/>
        <end position="1919"/>
    </location>
</feature>
<name>A0A7R9ALE2_TIMSH</name>
<dbReference type="FunFam" id="2.10.25.10:FF:000038">
    <property type="entry name" value="Fibrillin 2"/>
    <property type="match status" value="2"/>
</dbReference>
<dbReference type="CDD" id="cd00054">
    <property type="entry name" value="EGF_CA"/>
    <property type="match status" value="39"/>
</dbReference>
<feature type="domain" description="EGF-like" evidence="13">
    <location>
        <begin position="1357"/>
        <end position="1394"/>
    </location>
</feature>
<feature type="region of interest" description="Disordered" evidence="12">
    <location>
        <begin position="3122"/>
        <end position="3147"/>
    </location>
</feature>
<feature type="compositionally biased region" description="Basic and acidic residues" evidence="12">
    <location>
        <begin position="3696"/>
        <end position="3710"/>
    </location>
</feature>
<feature type="region of interest" description="Disordered" evidence="12">
    <location>
        <begin position="3785"/>
        <end position="3954"/>
    </location>
</feature>
<dbReference type="FunFam" id="2.10.25.10:FF:000240">
    <property type="entry name" value="Vitamin K-dependent protein S"/>
    <property type="match status" value="1"/>
</dbReference>
<feature type="domain" description="EGF-like" evidence="13">
    <location>
        <begin position="858"/>
        <end position="899"/>
    </location>
</feature>
<dbReference type="FunFam" id="2.10.25.10:FF:000653">
    <property type="entry name" value="Putative Fibrillin-1"/>
    <property type="match status" value="1"/>
</dbReference>
<dbReference type="InterPro" id="IPR049883">
    <property type="entry name" value="NOTCH1_EGF-like"/>
</dbReference>
<evidence type="ECO:0000256" key="7">
    <source>
        <dbReference type="ARBA" id="ARBA00022837"/>
    </source>
</evidence>
<feature type="domain" description="EGF-like" evidence="13">
    <location>
        <begin position="1088"/>
        <end position="1126"/>
    </location>
</feature>
<feature type="domain" description="EGF-like" evidence="13">
    <location>
        <begin position="1608"/>
        <end position="1650"/>
    </location>
</feature>
<feature type="compositionally biased region" description="Polar residues" evidence="12">
    <location>
        <begin position="4388"/>
        <end position="4399"/>
    </location>
</feature>
<feature type="domain" description="EGF-like" evidence="13">
    <location>
        <begin position="622"/>
        <end position="662"/>
    </location>
</feature>